<proteinExistence type="predicted"/>
<accession>A0A838ZJ62</accession>
<gene>
    <name evidence="2" type="ORF">HU137_01265</name>
</gene>
<comment type="caution">
    <text evidence="2">The sequence shown here is derived from an EMBL/GenBank/DDBJ whole genome shotgun (WGS) entry which is preliminary data.</text>
</comment>
<dbReference type="InterPro" id="IPR001173">
    <property type="entry name" value="Glyco_trans_2-like"/>
</dbReference>
<organism evidence="2 3">
    <name type="scientific">Moheibacter lacus</name>
    <dbReference type="NCBI Taxonomy" id="2745851"/>
    <lineage>
        <taxon>Bacteria</taxon>
        <taxon>Pseudomonadati</taxon>
        <taxon>Bacteroidota</taxon>
        <taxon>Flavobacteriia</taxon>
        <taxon>Flavobacteriales</taxon>
        <taxon>Weeksellaceae</taxon>
        <taxon>Moheibacter</taxon>
    </lineage>
</organism>
<dbReference type="SUPFAM" id="SSF53448">
    <property type="entry name" value="Nucleotide-diphospho-sugar transferases"/>
    <property type="match status" value="1"/>
</dbReference>
<dbReference type="RefSeq" id="WP_182041995.1">
    <property type="nucleotide sequence ID" value="NZ_JACDZE010000001.1"/>
</dbReference>
<keyword evidence="2" id="KW-0808">Transferase</keyword>
<sequence length="334" mass="39777">MVTILIKSFNRPHYLDRCLRSIQKNVSGKFHIKIIDDGTPEKYLELIQKKHSGIEIIQTEKYTEKSLQIQNQDKVSGIIPSRDWYEAVKNSTEYVLVIEDDVWFTAPINIEEVCNEMENMQIFLLKLGWNSMSLDSKKLVKIHESFLRRKVKLFSLNSTIIDWLFADKFRVYTILKKLKMISPSEFYKYYLFISISSGIHRKEYWLKTWENLNSSVNEKQQIKNAIGFYKKNKSKNFIAYFKDEIIKTTYKSSATNTFHKYGFQLDVFVINHILNEAWLEGEFDAMENYPKDFSDQYIQSFLEKANHPDAQYSEWKKWADKFKEQYRNLGAEIE</sequence>
<dbReference type="InterPro" id="IPR029044">
    <property type="entry name" value="Nucleotide-diphossugar_trans"/>
</dbReference>
<dbReference type="Proteomes" id="UP000552241">
    <property type="component" value="Unassembled WGS sequence"/>
</dbReference>
<dbReference type="Gene3D" id="3.90.550.10">
    <property type="entry name" value="Spore Coat Polysaccharide Biosynthesis Protein SpsA, Chain A"/>
    <property type="match status" value="1"/>
</dbReference>
<reference evidence="2 3" key="1">
    <citation type="submission" date="2020-07" db="EMBL/GenBank/DDBJ databases">
        <title>Moheibacter lacus sp. nov., a member of the family Flavobacteriaceae isolated from freshwater lake sediment.</title>
        <authorList>
            <person name="Liu Y."/>
        </authorList>
    </citation>
    <scope>NUCLEOTIDE SEQUENCE [LARGE SCALE GENOMIC DNA]</scope>
    <source>
        <strain evidence="2 3">BDHS18</strain>
    </source>
</reference>
<dbReference type="AlphaFoldDB" id="A0A838ZJ62"/>
<evidence type="ECO:0000313" key="3">
    <source>
        <dbReference type="Proteomes" id="UP000552241"/>
    </source>
</evidence>
<name>A0A838ZJ62_9FLAO</name>
<protein>
    <submittedName>
        <fullName evidence="2">Glycosyltransferase family 2 protein</fullName>
    </submittedName>
</protein>
<dbReference type="Pfam" id="PF00535">
    <property type="entry name" value="Glycos_transf_2"/>
    <property type="match status" value="1"/>
</dbReference>
<dbReference type="GO" id="GO:0016740">
    <property type="term" value="F:transferase activity"/>
    <property type="evidence" value="ECO:0007669"/>
    <property type="project" value="UniProtKB-KW"/>
</dbReference>
<dbReference type="CDD" id="cd00761">
    <property type="entry name" value="Glyco_tranf_GTA_type"/>
    <property type="match status" value="1"/>
</dbReference>
<evidence type="ECO:0000259" key="1">
    <source>
        <dbReference type="Pfam" id="PF00535"/>
    </source>
</evidence>
<keyword evidence="3" id="KW-1185">Reference proteome</keyword>
<feature type="domain" description="Glycosyltransferase 2-like" evidence="1">
    <location>
        <begin position="3"/>
        <end position="61"/>
    </location>
</feature>
<evidence type="ECO:0000313" key="2">
    <source>
        <dbReference type="EMBL" id="MBA5628394.1"/>
    </source>
</evidence>
<dbReference type="EMBL" id="JACDZE010000001">
    <property type="protein sequence ID" value="MBA5628394.1"/>
    <property type="molecule type" value="Genomic_DNA"/>
</dbReference>